<feature type="transmembrane region" description="Helical" evidence="6">
    <location>
        <begin position="178"/>
        <end position="203"/>
    </location>
</feature>
<dbReference type="Proteomes" id="UP001319104">
    <property type="component" value="Unassembled WGS sequence"/>
</dbReference>
<evidence type="ECO:0000259" key="7">
    <source>
        <dbReference type="PROSITE" id="PS50253"/>
    </source>
</evidence>
<dbReference type="RefSeq" id="WP_213944390.1">
    <property type="nucleotide sequence ID" value="NZ_JAHBGI010000008.1"/>
</dbReference>
<comment type="subcellular location">
    <subcellularLocation>
        <location evidence="5">Cell membrane</location>
        <topology evidence="5">Multi-pass membrane protein</topology>
    </subcellularLocation>
    <subcellularLocation>
        <location evidence="1">Membrane</location>
        <topology evidence="1">Multi-pass membrane protein</topology>
    </subcellularLocation>
</comment>
<sequence>MYDIGVATWFKKVEDMHPYQTLVYLGMFGSGLIFLYLSIAFVFSFQQQFVLQAFRVPISFLASLGVMVVSGVAASKLLDLYIRDEFVKLKEMVLSMLLLGLIFTLLQLLGWLELQNMGVRFKGVASESYLFLLTGIHAIHLLGALVFAGMLYAQLKLSSKDAFKSMLFMINPFEKMKIRLFVIYWYFMDVIWVVLFLLIFASFS</sequence>
<feature type="transmembrane region" description="Helical" evidence="6">
    <location>
        <begin position="132"/>
        <end position="157"/>
    </location>
</feature>
<dbReference type="GO" id="GO:0005886">
    <property type="term" value="C:plasma membrane"/>
    <property type="evidence" value="ECO:0007669"/>
    <property type="project" value="UniProtKB-SubCell"/>
</dbReference>
<dbReference type="SUPFAM" id="SSF81452">
    <property type="entry name" value="Cytochrome c oxidase subunit III-like"/>
    <property type="match status" value="1"/>
</dbReference>
<keyword evidence="4 6" id="KW-0472">Membrane</keyword>
<keyword evidence="9" id="KW-1185">Reference proteome</keyword>
<comment type="caution">
    <text evidence="8">The sequence shown here is derived from an EMBL/GenBank/DDBJ whole genome shotgun (WGS) entry which is preliminary data.</text>
</comment>
<dbReference type="InterPro" id="IPR013833">
    <property type="entry name" value="Cyt_c_oxidase_su3_a-hlx"/>
</dbReference>
<evidence type="ECO:0000256" key="4">
    <source>
        <dbReference type="ARBA" id="ARBA00023136"/>
    </source>
</evidence>
<proteinExistence type="inferred from homology"/>
<evidence type="ECO:0000256" key="5">
    <source>
        <dbReference type="RuleBase" id="RU003376"/>
    </source>
</evidence>
<accession>A0AAP2CF97</accession>
<organism evidence="8 9">
    <name type="scientific">Litoribacter ruber</name>
    <dbReference type="NCBI Taxonomy" id="702568"/>
    <lineage>
        <taxon>Bacteria</taxon>
        <taxon>Pseudomonadati</taxon>
        <taxon>Bacteroidota</taxon>
        <taxon>Cytophagia</taxon>
        <taxon>Cytophagales</taxon>
        <taxon>Cyclobacteriaceae</taxon>
        <taxon>Litoribacter</taxon>
    </lineage>
</organism>
<dbReference type="GO" id="GO:0004129">
    <property type="term" value="F:cytochrome-c oxidase activity"/>
    <property type="evidence" value="ECO:0007669"/>
    <property type="project" value="InterPro"/>
</dbReference>
<evidence type="ECO:0000256" key="2">
    <source>
        <dbReference type="ARBA" id="ARBA00022692"/>
    </source>
</evidence>
<evidence type="ECO:0000313" key="8">
    <source>
        <dbReference type="EMBL" id="MBS9523501.1"/>
    </source>
</evidence>
<dbReference type="PROSITE" id="PS50253">
    <property type="entry name" value="COX3"/>
    <property type="match status" value="1"/>
</dbReference>
<keyword evidence="3 6" id="KW-1133">Transmembrane helix</keyword>
<feature type="transmembrane region" description="Helical" evidence="6">
    <location>
        <begin position="21"/>
        <end position="46"/>
    </location>
</feature>
<feature type="transmembrane region" description="Helical" evidence="6">
    <location>
        <begin position="58"/>
        <end position="81"/>
    </location>
</feature>
<evidence type="ECO:0000256" key="6">
    <source>
        <dbReference type="SAM" id="Phobius"/>
    </source>
</evidence>
<reference evidence="8 9" key="1">
    <citation type="submission" date="2021-05" db="EMBL/GenBank/DDBJ databases">
        <authorList>
            <person name="Zhang Z.D."/>
            <person name="Osman G."/>
        </authorList>
    </citation>
    <scope>NUCLEOTIDE SEQUENCE [LARGE SCALE GENOMIC DNA]</scope>
    <source>
        <strain evidence="8 9">KCTC 32217</strain>
    </source>
</reference>
<feature type="domain" description="Heme-copper oxidase subunit III family profile" evidence="7">
    <location>
        <begin position="23"/>
        <end position="204"/>
    </location>
</feature>
<dbReference type="InterPro" id="IPR035973">
    <property type="entry name" value="Cyt_c_oxidase_su3-like_sf"/>
</dbReference>
<dbReference type="Gene3D" id="1.20.120.80">
    <property type="entry name" value="Cytochrome c oxidase, subunit III, four-helix bundle"/>
    <property type="match status" value="1"/>
</dbReference>
<dbReference type="GO" id="GO:0022904">
    <property type="term" value="P:respiratory electron transport chain"/>
    <property type="evidence" value="ECO:0007669"/>
    <property type="project" value="InterPro"/>
</dbReference>
<evidence type="ECO:0000256" key="3">
    <source>
        <dbReference type="ARBA" id="ARBA00022989"/>
    </source>
</evidence>
<dbReference type="EMBL" id="JAHCMY010000002">
    <property type="protein sequence ID" value="MBS9523501.1"/>
    <property type="molecule type" value="Genomic_DNA"/>
</dbReference>
<comment type="similarity">
    <text evidence="5">Belongs to the cytochrome c oxidase subunit 3 family.</text>
</comment>
<gene>
    <name evidence="8" type="ORF">KI659_05650</name>
</gene>
<dbReference type="InterPro" id="IPR000298">
    <property type="entry name" value="Cyt_c_oxidase-like_su3"/>
</dbReference>
<name>A0AAP2CF97_9BACT</name>
<evidence type="ECO:0000256" key="1">
    <source>
        <dbReference type="ARBA" id="ARBA00004141"/>
    </source>
</evidence>
<feature type="transmembrane region" description="Helical" evidence="6">
    <location>
        <begin position="93"/>
        <end position="112"/>
    </location>
</feature>
<protein>
    <submittedName>
        <fullName evidence="8">Cytochrome C oxidase subunit III</fullName>
    </submittedName>
</protein>
<dbReference type="AlphaFoldDB" id="A0AAP2CF97"/>
<evidence type="ECO:0000313" key="9">
    <source>
        <dbReference type="Proteomes" id="UP001319104"/>
    </source>
</evidence>
<keyword evidence="2 5" id="KW-0812">Transmembrane</keyword>